<dbReference type="OrthoDB" id="2931622at2759"/>
<proteinExistence type="predicted"/>
<name>A0A9P4P5W7_9PEZI</name>
<evidence type="ECO:0000313" key="2">
    <source>
        <dbReference type="Proteomes" id="UP000800235"/>
    </source>
</evidence>
<comment type="caution">
    <text evidence="1">The sequence shown here is derived from an EMBL/GenBank/DDBJ whole genome shotgun (WGS) entry which is preliminary data.</text>
</comment>
<sequence length="301" mass="34198">MATNPAQPPAITIPPHFLPTAQLFRTNYHSTIDPFLRAQVGGPTLPSLLYEIVEEDIERAVTPEECWKGDPSDPPEKSAEWLKLALYIGKAYALATGTKNHGQVDLADETAFPFLKLPVELRLQVYDEYIKLHTISKRIFSELIQPIFIRAFFSEDSTPVLAARYIAAIILLTCASSLRNIPNLQGRGMGWHWMCHEIDEERMWGWKEIYDAVMSSEKFPRDSTDWKEVEERFWRLREEGEDVRHIRYIPQEVLDVLDLLRERVRNGEGDMSVEEVVEALGAKRELGGEGGAGTGLDMSGL</sequence>
<gene>
    <name evidence="1" type="ORF">EJ08DRAFT_14873</name>
</gene>
<keyword evidence="2" id="KW-1185">Reference proteome</keyword>
<organism evidence="1 2">
    <name type="scientific">Tothia fuscella</name>
    <dbReference type="NCBI Taxonomy" id="1048955"/>
    <lineage>
        <taxon>Eukaryota</taxon>
        <taxon>Fungi</taxon>
        <taxon>Dikarya</taxon>
        <taxon>Ascomycota</taxon>
        <taxon>Pezizomycotina</taxon>
        <taxon>Dothideomycetes</taxon>
        <taxon>Pleosporomycetidae</taxon>
        <taxon>Venturiales</taxon>
        <taxon>Cylindrosympodiaceae</taxon>
        <taxon>Tothia</taxon>
    </lineage>
</organism>
<accession>A0A9P4P5W7</accession>
<protein>
    <submittedName>
        <fullName evidence="1">Uncharacterized protein</fullName>
    </submittedName>
</protein>
<evidence type="ECO:0000313" key="1">
    <source>
        <dbReference type="EMBL" id="KAF2437159.1"/>
    </source>
</evidence>
<dbReference type="EMBL" id="MU007009">
    <property type="protein sequence ID" value="KAF2437159.1"/>
    <property type="molecule type" value="Genomic_DNA"/>
</dbReference>
<dbReference type="Proteomes" id="UP000800235">
    <property type="component" value="Unassembled WGS sequence"/>
</dbReference>
<reference evidence="1" key="1">
    <citation type="journal article" date="2020" name="Stud. Mycol.">
        <title>101 Dothideomycetes genomes: a test case for predicting lifestyles and emergence of pathogens.</title>
        <authorList>
            <person name="Haridas S."/>
            <person name="Albert R."/>
            <person name="Binder M."/>
            <person name="Bloem J."/>
            <person name="Labutti K."/>
            <person name="Salamov A."/>
            <person name="Andreopoulos B."/>
            <person name="Baker S."/>
            <person name="Barry K."/>
            <person name="Bills G."/>
            <person name="Bluhm B."/>
            <person name="Cannon C."/>
            <person name="Castanera R."/>
            <person name="Culley D."/>
            <person name="Daum C."/>
            <person name="Ezra D."/>
            <person name="Gonzalez J."/>
            <person name="Henrissat B."/>
            <person name="Kuo A."/>
            <person name="Liang C."/>
            <person name="Lipzen A."/>
            <person name="Lutzoni F."/>
            <person name="Magnuson J."/>
            <person name="Mondo S."/>
            <person name="Nolan M."/>
            <person name="Ohm R."/>
            <person name="Pangilinan J."/>
            <person name="Park H.-J."/>
            <person name="Ramirez L."/>
            <person name="Alfaro M."/>
            <person name="Sun H."/>
            <person name="Tritt A."/>
            <person name="Yoshinaga Y."/>
            <person name="Zwiers L.-H."/>
            <person name="Turgeon B."/>
            <person name="Goodwin S."/>
            <person name="Spatafora J."/>
            <person name="Crous P."/>
            <person name="Grigoriev I."/>
        </authorList>
    </citation>
    <scope>NUCLEOTIDE SEQUENCE</scope>
    <source>
        <strain evidence="1">CBS 130266</strain>
    </source>
</reference>
<dbReference type="AlphaFoldDB" id="A0A9P4P5W7"/>